<dbReference type="Proteomes" id="UP001589718">
    <property type="component" value="Unassembled WGS sequence"/>
</dbReference>
<evidence type="ECO:0000313" key="5">
    <source>
        <dbReference type="Proteomes" id="UP001589718"/>
    </source>
</evidence>
<dbReference type="EC" id="3.1.3.16" evidence="4"/>
<feature type="compositionally biased region" description="Basic and acidic residues" evidence="2">
    <location>
        <begin position="7"/>
        <end position="17"/>
    </location>
</feature>
<dbReference type="InterPro" id="IPR036457">
    <property type="entry name" value="PPM-type-like_dom_sf"/>
</dbReference>
<dbReference type="Pfam" id="PF07228">
    <property type="entry name" value="SpoIIE"/>
    <property type="match status" value="1"/>
</dbReference>
<organism evidence="4 5">
    <name type="scientific">Streptomyces cremeus</name>
    <dbReference type="NCBI Taxonomy" id="66881"/>
    <lineage>
        <taxon>Bacteria</taxon>
        <taxon>Bacillati</taxon>
        <taxon>Actinomycetota</taxon>
        <taxon>Actinomycetes</taxon>
        <taxon>Kitasatosporales</taxon>
        <taxon>Streptomycetaceae</taxon>
        <taxon>Streptomyces</taxon>
    </lineage>
</organism>
<reference evidence="4 5" key="1">
    <citation type="submission" date="2024-09" db="EMBL/GenBank/DDBJ databases">
        <authorList>
            <person name="Sun Q."/>
            <person name="Mori K."/>
        </authorList>
    </citation>
    <scope>NUCLEOTIDE SEQUENCE [LARGE SCALE GENOMIC DNA]</scope>
    <source>
        <strain evidence="4 5">JCM 4362</strain>
    </source>
</reference>
<feature type="region of interest" description="Disordered" evidence="2">
    <location>
        <begin position="1"/>
        <end position="22"/>
    </location>
</feature>
<accession>A0ABV5PIZ6</accession>
<dbReference type="EMBL" id="JBHMCR010000016">
    <property type="protein sequence ID" value="MFB9523003.1"/>
    <property type="molecule type" value="Genomic_DNA"/>
</dbReference>
<dbReference type="SMART" id="SM00331">
    <property type="entry name" value="PP2C_SIG"/>
    <property type="match status" value="1"/>
</dbReference>
<dbReference type="InterPro" id="IPR001932">
    <property type="entry name" value="PPM-type_phosphatase-like_dom"/>
</dbReference>
<evidence type="ECO:0000256" key="2">
    <source>
        <dbReference type="SAM" id="MobiDB-lite"/>
    </source>
</evidence>
<evidence type="ECO:0000256" key="1">
    <source>
        <dbReference type="ARBA" id="ARBA00022801"/>
    </source>
</evidence>
<dbReference type="GO" id="GO:0004722">
    <property type="term" value="F:protein serine/threonine phosphatase activity"/>
    <property type="evidence" value="ECO:0007669"/>
    <property type="project" value="UniProtKB-EC"/>
</dbReference>
<feature type="domain" description="PPM-type phosphatase" evidence="3">
    <location>
        <begin position="179"/>
        <end position="399"/>
    </location>
</feature>
<dbReference type="RefSeq" id="WP_345219678.1">
    <property type="nucleotide sequence ID" value="NZ_BAAAXE010000002.1"/>
</dbReference>
<comment type="caution">
    <text evidence="4">The sequence shown here is derived from an EMBL/GenBank/DDBJ whole genome shotgun (WGS) entry which is preliminary data.</text>
</comment>
<dbReference type="Gene3D" id="3.60.40.10">
    <property type="entry name" value="PPM-type phosphatase domain"/>
    <property type="match status" value="1"/>
</dbReference>
<sequence length="406" mass="43885">MNDAEGNDDRAEADDARGPGNRLTDFLADPAHLPLDLATSVRRCARALGLSDVVVFLADIQQRQLTALNLAAPTQDIDSSVAGASYRTQTPREEPRRDGVTLWQPLIDGVERLGVLSVHAPAADGSTRQRACALAALCAMMITSKRAYKDTFVRRARTHSMDLAAELLRAFLPPRTIGTPSVTSTAVLEPAYQIGGDAFDHALSEDTLHAAVLDATGHNLASGLTTAVALAACRKARRTDASLLDLVQEADEALITWLPDLFCTGVLCRLHLPSGMLSWVNCGHPPPLLIREGRLVEDAFRRRADLPMGTPSKLSSRPRSVHRMQLRAGDRVLVHTDGITEARQADGRELGIEHLAHDVAGPGTLSELAPETLRRLIHSFLDATGPQLNDDATILMVEWKPAQAMT</sequence>
<dbReference type="PANTHER" id="PTHR43156:SF2">
    <property type="entry name" value="STAGE II SPORULATION PROTEIN E"/>
    <property type="match status" value="1"/>
</dbReference>
<dbReference type="InterPro" id="IPR052016">
    <property type="entry name" value="Bact_Sigma-Reg"/>
</dbReference>
<keyword evidence="1 4" id="KW-0378">Hydrolase</keyword>
<dbReference type="SUPFAM" id="SSF81606">
    <property type="entry name" value="PP2C-like"/>
    <property type="match status" value="1"/>
</dbReference>
<evidence type="ECO:0000259" key="3">
    <source>
        <dbReference type="SMART" id="SM00331"/>
    </source>
</evidence>
<protein>
    <submittedName>
        <fullName evidence="4">PP2C family protein-serine/threonine phosphatase</fullName>
        <ecNumber evidence="4">3.1.3.16</ecNumber>
    </submittedName>
</protein>
<proteinExistence type="predicted"/>
<dbReference type="PANTHER" id="PTHR43156">
    <property type="entry name" value="STAGE II SPORULATION PROTEIN E-RELATED"/>
    <property type="match status" value="1"/>
</dbReference>
<keyword evidence="5" id="KW-1185">Reference proteome</keyword>
<gene>
    <name evidence="4" type="ORF">ACFFTU_23950</name>
</gene>
<name>A0ABV5PIZ6_STRCM</name>
<evidence type="ECO:0000313" key="4">
    <source>
        <dbReference type="EMBL" id="MFB9523003.1"/>
    </source>
</evidence>